<accession>A0AAX6MJL8</accession>
<organism evidence="2 3">
    <name type="scientific">Daldinia eschscholtzii</name>
    <dbReference type="NCBI Taxonomy" id="292717"/>
    <lineage>
        <taxon>Eukaryota</taxon>
        <taxon>Fungi</taxon>
        <taxon>Dikarya</taxon>
        <taxon>Ascomycota</taxon>
        <taxon>Pezizomycotina</taxon>
        <taxon>Sordariomycetes</taxon>
        <taxon>Xylariomycetidae</taxon>
        <taxon>Xylariales</taxon>
        <taxon>Hypoxylaceae</taxon>
        <taxon>Daldinia</taxon>
    </lineage>
</organism>
<sequence length="612" mass="69160">MPPGDEPSFDGANRSPTQDLSRLIEEVTLKMTWALELANTTTPSYEGARLVVQYLDSLRGRLDPIEKEWSTAVKKVQVAAEAASLEREKKAHQDKVESEMRTLRLDRGMMDQLSENMNLRQDKQHSFEEIVKMIQNLDEMICQFTETHDVDQEALMNALQKLPFKTHLDDLATNIPSREDIEKIICDAVPSVLADLASKEDLNNAASQMVQTIIQSTKDRPIDEFATRLGSMINSQIPTLANIDRNMSALASVDRNTSVLNSKIDAIASVLASIDNSTSALTYKMDNHTSALTQKIDIHTSTLTERIDGYMSTLQSAERMRIIADPIFQQMAGLWEELIRKYTENEQERIDQAANASQLLDQAATRFIESAELLETDLVSVRQSTEQAAEGIEGIKRELSELPHSARIDSLQNDMRDLVLSSSRGDSSEATTSSLAEKVKSLEAQLNQEKGTDRERREEIRKLKSEVERLTKIVESERNCKRTRASPWQEHVNDLTTLYQTVDVMLYNSHTADEDCRLDLVQVTNRLAEMSSIFPTAEVAAEALDKFLDTIQQDRWYCLKGVLRGRTTPLGGQPQGHCEKYSKCLQIKRPNDEQERDKVVLRYYKSQVNAAS</sequence>
<proteinExistence type="predicted"/>
<dbReference type="AlphaFoldDB" id="A0AAX6MJL8"/>
<protein>
    <submittedName>
        <fullName evidence="2">Uncharacterized protein</fullName>
    </submittedName>
</protein>
<keyword evidence="3" id="KW-1185">Reference proteome</keyword>
<evidence type="ECO:0000313" key="3">
    <source>
        <dbReference type="Proteomes" id="UP001369815"/>
    </source>
</evidence>
<reference evidence="2 3" key="1">
    <citation type="journal article" date="2024" name="Front Chem Biol">
        <title>Unveiling the potential of Daldinia eschscholtzii MFLUCC 19-0629 through bioactivity and bioinformatics studies for enhanced sustainable agriculture production.</title>
        <authorList>
            <person name="Brooks S."/>
            <person name="Weaver J.A."/>
            <person name="Klomchit A."/>
            <person name="Alharthi S.A."/>
            <person name="Onlamun T."/>
            <person name="Nurani R."/>
            <person name="Vong T.K."/>
            <person name="Alberti F."/>
            <person name="Greco C."/>
        </authorList>
    </citation>
    <scope>NUCLEOTIDE SEQUENCE [LARGE SCALE GENOMIC DNA]</scope>
    <source>
        <strain evidence="2">MFLUCC 19-0629</strain>
    </source>
</reference>
<gene>
    <name evidence="2" type="ORF">Daesc_005129</name>
</gene>
<dbReference type="EMBL" id="JBANMG010000005">
    <property type="protein sequence ID" value="KAK6952835.1"/>
    <property type="molecule type" value="Genomic_DNA"/>
</dbReference>
<name>A0AAX6MJL8_9PEZI</name>
<evidence type="ECO:0000256" key="1">
    <source>
        <dbReference type="SAM" id="Coils"/>
    </source>
</evidence>
<feature type="coiled-coil region" evidence="1">
    <location>
        <begin position="75"/>
        <end position="102"/>
    </location>
</feature>
<evidence type="ECO:0000313" key="2">
    <source>
        <dbReference type="EMBL" id="KAK6952835.1"/>
    </source>
</evidence>
<dbReference type="Proteomes" id="UP001369815">
    <property type="component" value="Unassembled WGS sequence"/>
</dbReference>
<keyword evidence="1" id="KW-0175">Coiled coil</keyword>
<comment type="caution">
    <text evidence="2">The sequence shown here is derived from an EMBL/GenBank/DDBJ whole genome shotgun (WGS) entry which is preliminary data.</text>
</comment>